<organism evidence="2 3">
    <name type="scientific">Nocardia aobensis</name>
    <dbReference type="NCBI Taxonomy" id="257277"/>
    <lineage>
        <taxon>Bacteria</taxon>
        <taxon>Bacillati</taxon>
        <taxon>Actinomycetota</taxon>
        <taxon>Actinomycetes</taxon>
        <taxon>Mycobacteriales</taxon>
        <taxon>Nocardiaceae</taxon>
        <taxon>Nocardia</taxon>
    </lineage>
</organism>
<feature type="domain" description="Tc1-like transposase DDE" evidence="1">
    <location>
        <begin position="2"/>
        <end position="86"/>
    </location>
</feature>
<sequence>MRFTVFAGRFDTTEFLAFCQRLISGYDTKIHLVLDGPPVHRSKATKKWMAEHAEQIELHHLPAYAPHLNPDELVNADLKRTLADKTIIGRDRMELAVRSFFRRVQKLPDHVRGYFHGPHTHLRFNHLVPGQHVRKPY</sequence>
<comment type="caution">
    <text evidence="2">The sequence shown here is derived from an EMBL/GenBank/DDBJ whole genome shotgun (WGS) entry which is preliminary data.</text>
</comment>
<dbReference type="RefSeq" id="WP_387402011.1">
    <property type="nucleotide sequence ID" value="NZ_JBIAMT010000014.1"/>
</dbReference>
<proteinExistence type="predicted"/>
<dbReference type="EMBL" id="JBIAMT010000014">
    <property type="protein sequence ID" value="MFF0501949.1"/>
    <property type="molecule type" value="Genomic_DNA"/>
</dbReference>
<gene>
    <name evidence="2" type="ORF">ACFYU5_36595</name>
</gene>
<dbReference type="Gene3D" id="3.30.420.10">
    <property type="entry name" value="Ribonuclease H-like superfamily/Ribonuclease H"/>
    <property type="match status" value="1"/>
</dbReference>
<reference evidence="2 3" key="1">
    <citation type="submission" date="2024-10" db="EMBL/GenBank/DDBJ databases">
        <title>The Natural Products Discovery Center: Release of the First 8490 Sequenced Strains for Exploring Actinobacteria Biosynthetic Diversity.</title>
        <authorList>
            <person name="Kalkreuter E."/>
            <person name="Kautsar S.A."/>
            <person name="Yang D."/>
            <person name="Bader C.D."/>
            <person name="Teijaro C.N."/>
            <person name="Fluegel L."/>
            <person name="Davis C.M."/>
            <person name="Simpson J.R."/>
            <person name="Lauterbach L."/>
            <person name="Steele A.D."/>
            <person name="Gui C."/>
            <person name="Meng S."/>
            <person name="Li G."/>
            <person name="Viehrig K."/>
            <person name="Ye F."/>
            <person name="Su P."/>
            <person name="Kiefer A.F."/>
            <person name="Nichols A."/>
            <person name="Cepeda A.J."/>
            <person name="Yan W."/>
            <person name="Fan B."/>
            <person name="Jiang Y."/>
            <person name="Adhikari A."/>
            <person name="Zheng C.-J."/>
            <person name="Schuster L."/>
            <person name="Cowan T.M."/>
            <person name="Smanski M.J."/>
            <person name="Chevrette M.G."/>
            <person name="De Carvalho L.P.S."/>
            <person name="Shen B."/>
        </authorList>
    </citation>
    <scope>NUCLEOTIDE SEQUENCE [LARGE SCALE GENOMIC DNA]</scope>
    <source>
        <strain evidence="2 3">NPDC004119</strain>
    </source>
</reference>
<evidence type="ECO:0000313" key="3">
    <source>
        <dbReference type="Proteomes" id="UP001601442"/>
    </source>
</evidence>
<accession>A0ABW6PFT3</accession>
<dbReference type="Pfam" id="PF13358">
    <property type="entry name" value="DDE_3"/>
    <property type="match status" value="1"/>
</dbReference>
<evidence type="ECO:0000313" key="2">
    <source>
        <dbReference type="EMBL" id="MFF0501949.1"/>
    </source>
</evidence>
<keyword evidence="3" id="KW-1185">Reference proteome</keyword>
<name>A0ABW6PFT3_9NOCA</name>
<evidence type="ECO:0000259" key="1">
    <source>
        <dbReference type="Pfam" id="PF13358"/>
    </source>
</evidence>
<protein>
    <submittedName>
        <fullName evidence="2">Transposase</fullName>
    </submittedName>
</protein>
<dbReference type="InterPro" id="IPR038717">
    <property type="entry name" value="Tc1-like_DDE_dom"/>
</dbReference>
<dbReference type="Proteomes" id="UP001601442">
    <property type="component" value="Unassembled WGS sequence"/>
</dbReference>
<dbReference type="InterPro" id="IPR036397">
    <property type="entry name" value="RNaseH_sf"/>
</dbReference>